<dbReference type="FunFam" id="1.10.238.10:FF:000001">
    <property type="entry name" value="Calmodulin 1"/>
    <property type="match status" value="1"/>
</dbReference>
<dbReference type="PANTHER" id="PTHR46311">
    <property type="entry name" value="CALCIUM-BINDING PROTEIN 8-RELATED"/>
    <property type="match status" value="1"/>
</dbReference>
<sequence>MASLDDEQIGELREIFRSFDMNNDNSLSQLEFNSLLRSLGLSPSPDQLQAITEKADTNNNGLIEFSEFLALVAPELARSPYSEKQMRVIFKMFDRDGDGFVTAEELADSMERLGHKLSKEELTGMIEEADADGDGQISFQEFSQVLSFAAFQNSWT</sequence>
<evidence type="ECO:0000256" key="1">
    <source>
        <dbReference type="ARBA" id="ARBA00022737"/>
    </source>
</evidence>
<dbReference type="PROSITE" id="PS50222">
    <property type="entry name" value="EF_HAND_2"/>
    <property type="match status" value="4"/>
</dbReference>
<keyword evidence="2" id="KW-0106">Calcium</keyword>
<dbReference type="SMART" id="SM00054">
    <property type="entry name" value="EFh"/>
    <property type="match status" value="4"/>
</dbReference>
<reference evidence="3" key="1">
    <citation type="journal article" date="2016" name="Nat. Genet.">
        <title>A high-quality carrot genome assembly provides new insights into carotenoid accumulation and asterid genome evolution.</title>
        <authorList>
            <person name="Iorizzo M."/>
            <person name="Ellison S."/>
            <person name="Senalik D."/>
            <person name="Zeng P."/>
            <person name="Satapoomin P."/>
            <person name="Huang J."/>
            <person name="Bowman M."/>
            <person name="Iovene M."/>
            <person name="Sanseverino W."/>
            <person name="Cavagnaro P."/>
            <person name="Yildiz M."/>
            <person name="Macko-Podgorni A."/>
            <person name="Moranska E."/>
            <person name="Grzebelus E."/>
            <person name="Grzebelus D."/>
            <person name="Ashrafi H."/>
            <person name="Zheng Z."/>
            <person name="Cheng S."/>
            <person name="Spooner D."/>
            <person name="Van Deynze A."/>
            <person name="Simon P."/>
        </authorList>
    </citation>
    <scope>NUCLEOTIDE SEQUENCE</scope>
    <source>
        <tissue evidence="3">Leaf</tissue>
    </source>
</reference>
<dbReference type="InterPro" id="IPR002048">
    <property type="entry name" value="EF_hand_dom"/>
</dbReference>
<dbReference type="KEGG" id="dcr:108195521"/>
<evidence type="ECO:0000313" key="3">
    <source>
        <dbReference type="EMBL" id="WOH10608.1"/>
    </source>
</evidence>
<dbReference type="CDD" id="cd00051">
    <property type="entry name" value="EFh"/>
    <property type="match status" value="2"/>
</dbReference>
<dbReference type="InterPro" id="IPR051111">
    <property type="entry name" value="Ca-binding_regulatory"/>
</dbReference>
<dbReference type="AlphaFoldDB" id="A0A161X975"/>
<dbReference type="InterPro" id="IPR011992">
    <property type="entry name" value="EF-hand-dom_pair"/>
</dbReference>
<dbReference type="GO" id="GO:0005509">
    <property type="term" value="F:calcium ion binding"/>
    <property type="evidence" value="ECO:0007669"/>
    <property type="project" value="InterPro"/>
</dbReference>
<evidence type="ECO:0000256" key="2">
    <source>
        <dbReference type="ARBA" id="ARBA00022837"/>
    </source>
</evidence>
<keyword evidence="1" id="KW-0677">Repeat</keyword>
<gene>
    <name evidence="3" type="ORF">DCAR_0730077</name>
</gene>
<organism evidence="3 4">
    <name type="scientific">Daucus carota subsp. sativus</name>
    <name type="common">Carrot</name>
    <dbReference type="NCBI Taxonomy" id="79200"/>
    <lineage>
        <taxon>Eukaryota</taxon>
        <taxon>Viridiplantae</taxon>
        <taxon>Streptophyta</taxon>
        <taxon>Embryophyta</taxon>
        <taxon>Tracheophyta</taxon>
        <taxon>Spermatophyta</taxon>
        <taxon>Magnoliopsida</taxon>
        <taxon>eudicotyledons</taxon>
        <taxon>Gunneridae</taxon>
        <taxon>Pentapetalae</taxon>
        <taxon>asterids</taxon>
        <taxon>campanulids</taxon>
        <taxon>Apiales</taxon>
        <taxon>Apiaceae</taxon>
        <taxon>Apioideae</taxon>
        <taxon>Scandiceae</taxon>
        <taxon>Daucinae</taxon>
        <taxon>Daucus</taxon>
        <taxon>Daucus sect. Daucus</taxon>
    </lineage>
</organism>
<dbReference type="InterPro" id="IPR018247">
    <property type="entry name" value="EF_Hand_1_Ca_BS"/>
</dbReference>
<dbReference type="PROSITE" id="PS00018">
    <property type="entry name" value="EF_HAND_1"/>
    <property type="match status" value="4"/>
</dbReference>
<dbReference type="Pfam" id="PF13499">
    <property type="entry name" value="EF-hand_7"/>
    <property type="match status" value="2"/>
</dbReference>
<protein>
    <submittedName>
        <fullName evidence="3">Uncharacterized protein</fullName>
    </submittedName>
</protein>
<dbReference type="EMBL" id="CP093349">
    <property type="protein sequence ID" value="WOH10608.1"/>
    <property type="molecule type" value="Genomic_DNA"/>
</dbReference>
<evidence type="ECO:0000313" key="4">
    <source>
        <dbReference type="Proteomes" id="UP000077755"/>
    </source>
</evidence>
<dbReference type="Proteomes" id="UP000077755">
    <property type="component" value="Chromosome 7"/>
</dbReference>
<proteinExistence type="predicted"/>
<keyword evidence="4" id="KW-1185">Reference proteome</keyword>
<dbReference type="PANTHER" id="PTHR46311:SF5">
    <property type="entry name" value="EF-HAND DOMAIN-CONTAINING PROTEIN"/>
    <property type="match status" value="1"/>
</dbReference>
<reference evidence="3" key="2">
    <citation type="submission" date="2022-03" db="EMBL/GenBank/DDBJ databases">
        <title>Draft title - Genomic analysis of global carrot germplasm unveils the trajectory of domestication and the origin of high carotenoid orange carrot.</title>
        <authorList>
            <person name="Iorizzo M."/>
            <person name="Ellison S."/>
            <person name="Senalik D."/>
            <person name="Macko-Podgorni A."/>
            <person name="Grzebelus D."/>
            <person name="Bostan H."/>
            <person name="Rolling W."/>
            <person name="Curaba J."/>
            <person name="Simon P."/>
        </authorList>
    </citation>
    <scope>NUCLEOTIDE SEQUENCE</scope>
    <source>
        <tissue evidence="3">Leaf</tissue>
    </source>
</reference>
<name>A0A161X975_DAUCS</name>
<dbReference type="Gene3D" id="1.10.238.10">
    <property type="entry name" value="EF-hand"/>
    <property type="match status" value="1"/>
</dbReference>
<dbReference type="OrthoDB" id="26525at2759"/>
<dbReference type="Gramene" id="KZM89123">
    <property type="protein sequence ID" value="KZM89123"/>
    <property type="gene ID" value="DCAR_026198"/>
</dbReference>
<dbReference type="OMA" id="MLRCMGM"/>
<dbReference type="SUPFAM" id="SSF47473">
    <property type="entry name" value="EF-hand"/>
    <property type="match status" value="1"/>
</dbReference>
<accession>A0A161X975</accession>